<dbReference type="Proteomes" id="UP000321555">
    <property type="component" value="Chromosome"/>
</dbReference>
<reference evidence="2" key="1">
    <citation type="submission" date="2019-08" db="EMBL/GenBank/DDBJ databases">
        <authorList>
            <person name="Zheng X."/>
        </authorList>
    </citation>
    <scope>NUCLEOTIDE SEQUENCE [LARGE SCALE GENOMIC DNA]</scope>
    <source>
        <strain evidence="2">FJAT-25496</strain>
    </source>
</reference>
<dbReference type="AlphaFoldDB" id="A0A5B8Z8B1"/>
<keyword evidence="2" id="KW-1185">Reference proteome</keyword>
<organism evidence="1 2">
    <name type="scientific">Cytobacillus dafuensis</name>
    <name type="common">Bacillus dafuensis</name>
    <dbReference type="NCBI Taxonomy" id="1742359"/>
    <lineage>
        <taxon>Bacteria</taxon>
        <taxon>Bacillati</taxon>
        <taxon>Bacillota</taxon>
        <taxon>Bacilli</taxon>
        <taxon>Bacillales</taxon>
        <taxon>Bacillaceae</taxon>
        <taxon>Cytobacillus</taxon>
    </lineage>
</organism>
<dbReference type="KEGG" id="bda:FSZ17_19090"/>
<dbReference type="EMBL" id="CP042593">
    <property type="protein sequence ID" value="QED49190.1"/>
    <property type="molecule type" value="Genomic_DNA"/>
</dbReference>
<sequence length="624" mass="73572">MRAVIYLEDEINSTLMRFIKRINPEEYCIIAASENVAKKIDAYKVLKIDIQHEAYGDIEPCFTLYNQLTEEFEKINQDSMVDLILPYMNGFSKLTYHFINHVLVQIEGLIKSENITNVTFINGHDKLPFTSIFFSEGERPFRLMYTRSRYLNYFINKFLLDKGISTEWVAKESKVKLLFYRFVRREFMILIRFLIYFKMWFTAKAAIKRKKFVYSFNDDKNDKITFLLARNIVQVSPLLNIYHELKRQKKRPLFVAMDMLQRGNCTSYLSKKGIDYLSLTGLLTIKDLFSILGLTINLRKHLALMPNFMINNVYINGEDLMREISSSWIEGLIRYRLLNKVLEKINQVETIFTTETFNHNAAIEGLWAKDNRIPIYTIQHTTYWKGIAPINVWTNGIFFMTYDIYRFFLEHCPNEREKFNYVGPISYDYYFNSKKNVKGKISIFTQPDDFLNEYINITNDVAKSVKNIGKSVIVKLHPREKRKKFFQKKFSNIINETGIMGSISNEESNEIIRNSEVSISISSGTIYQSILIGIPPIRVNYEKKYNTDESKVDFLSHPVTYEVCNREELQYALNNIEIIHEKFQFFREDYLDKVLPGYTGNSTMKMLEVVERLRHKSSSLERST</sequence>
<name>A0A5B8Z8B1_CYTDA</name>
<dbReference type="SUPFAM" id="SSF53756">
    <property type="entry name" value="UDP-Glycosyltransferase/glycogen phosphorylase"/>
    <property type="match status" value="1"/>
</dbReference>
<evidence type="ECO:0000313" key="1">
    <source>
        <dbReference type="EMBL" id="QED49190.1"/>
    </source>
</evidence>
<dbReference type="STRING" id="1742359.GCA_001439625_03344"/>
<gene>
    <name evidence="1" type="ORF">FSZ17_19090</name>
</gene>
<proteinExistence type="predicted"/>
<protein>
    <submittedName>
        <fullName evidence="1">Uncharacterized protein</fullName>
    </submittedName>
</protein>
<accession>A0A5B8Z8B1</accession>
<dbReference type="RefSeq" id="WP_057773305.1">
    <property type="nucleotide sequence ID" value="NZ_CP042593.1"/>
</dbReference>
<evidence type="ECO:0000313" key="2">
    <source>
        <dbReference type="Proteomes" id="UP000321555"/>
    </source>
</evidence>